<proteinExistence type="predicted"/>
<comment type="caution">
    <text evidence="2">The sequence shown here is derived from an EMBL/GenBank/DDBJ whole genome shotgun (WGS) entry which is preliminary data.</text>
</comment>
<evidence type="ECO:0000313" key="3">
    <source>
        <dbReference type="Proteomes" id="UP000015354"/>
    </source>
</evidence>
<dbReference type="AlphaFoldDB" id="S9UAD3"/>
<organism evidence="2 3">
    <name type="scientific">Strigomonas culicis</name>
    <dbReference type="NCBI Taxonomy" id="28005"/>
    <lineage>
        <taxon>Eukaryota</taxon>
        <taxon>Discoba</taxon>
        <taxon>Euglenozoa</taxon>
        <taxon>Kinetoplastea</taxon>
        <taxon>Metakinetoplastina</taxon>
        <taxon>Trypanosomatida</taxon>
        <taxon>Trypanosomatidae</taxon>
        <taxon>Strigomonadinae</taxon>
        <taxon>Strigomonas</taxon>
    </lineage>
</organism>
<protein>
    <submittedName>
        <fullName evidence="2">Uncharacterized protein</fullName>
    </submittedName>
</protein>
<evidence type="ECO:0000313" key="2">
    <source>
        <dbReference type="EMBL" id="EPY25699.1"/>
    </source>
</evidence>
<dbReference type="OrthoDB" id="271472at2759"/>
<dbReference type="EMBL" id="ATMH01006544">
    <property type="protein sequence ID" value="EPY25699.1"/>
    <property type="molecule type" value="Genomic_DNA"/>
</dbReference>
<sequence length="547" mass="60606">MRASRLLRCSATKDIAKVVGSKAAVLSPSVLRSLYRGLYREVHHLDKDTIAKTLFPCSKELQDAVGGLPTLYVPNSSTYVEVLRHVFRDAGKPPQLSLAFNTLHRLRAHRQNTQEKLPAIYKDREQLLASLRRQTPLQRRLYRAALIPSVATTSPRYVPTSTAVPTRVVLRDTRGVELTEGTVLVAHPLSSTHMDRRVMIVTEKTALLTTALVLDLQFSYPLSRGNSMFPEVFWGHEVLDGGYSQIGFTMPPTAQITILHTLEPPTEANEPQYMRWLKWREEQPKGAASANPRKQHLSFCRPLIEGQVLDDGTREPTLYLSRMDAIPYLATIVAGQPRSALRVYWGCMRWSTAQIEAEVANGHWMALQVSPSFYRAYTVLHDEEECFPTVEELRETKAMRVRRYGADISMPQAFPPDQIMRRRECLWDEMLYALGGEFTALVGCSNPFSGYSDRANPHILSALPLVPAPVTLPDVQPLEEDFDLTDLDTGSGIRAKSASWGKSAAAEKDAGEAPPGQPDAASGAAAAAAEEEEKDKKGGAGGASRSE</sequence>
<accession>S9UAD3</accession>
<reference evidence="2 3" key="1">
    <citation type="journal article" date="2013" name="PLoS ONE">
        <title>Predicting the Proteins of Angomonas deanei, Strigomonas culicis and Their Respective Endosymbionts Reveals New Aspects of the Trypanosomatidae Family.</title>
        <authorList>
            <person name="Motta M.C."/>
            <person name="Martins A.C."/>
            <person name="de Souza S.S."/>
            <person name="Catta-Preta C.M."/>
            <person name="Silva R."/>
            <person name="Klein C.C."/>
            <person name="de Almeida L.G."/>
            <person name="de Lima Cunha O."/>
            <person name="Ciapina L.P."/>
            <person name="Brocchi M."/>
            <person name="Colabardini A.C."/>
            <person name="de Araujo Lima B."/>
            <person name="Machado C.R."/>
            <person name="de Almeida Soares C.M."/>
            <person name="Probst C.M."/>
            <person name="de Menezes C.B."/>
            <person name="Thompson C.E."/>
            <person name="Bartholomeu D.C."/>
            <person name="Gradia D.F."/>
            <person name="Pavoni D.P."/>
            <person name="Grisard E.C."/>
            <person name="Fantinatti-Garboggini F."/>
            <person name="Marchini F.K."/>
            <person name="Rodrigues-Luiz G.F."/>
            <person name="Wagner G."/>
            <person name="Goldman G.H."/>
            <person name="Fietto J.L."/>
            <person name="Elias M.C."/>
            <person name="Goldman M.H."/>
            <person name="Sagot M.F."/>
            <person name="Pereira M."/>
            <person name="Stoco P.H."/>
            <person name="de Mendonca-Neto R.P."/>
            <person name="Teixeira S.M."/>
            <person name="Maciel T.E."/>
            <person name="de Oliveira Mendes T.A."/>
            <person name="Urmenyi T.P."/>
            <person name="de Souza W."/>
            <person name="Schenkman S."/>
            <person name="de Vasconcelos A.T."/>
        </authorList>
    </citation>
    <scope>NUCLEOTIDE SEQUENCE [LARGE SCALE GENOMIC DNA]</scope>
</reference>
<keyword evidence="3" id="KW-1185">Reference proteome</keyword>
<dbReference type="SUPFAM" id="SSF143456">
    <property type="entry name" value="VC0467-like"/>
    <property type="match status" value="1"/>
</dbReference>
<name>S9UAD3_9TRYP</name>
<feature type="compositionally biased region" description="Low complexity" evidence="1">
    <location>
        <begin position="495"/>
        <end position="504"/>
    </location>
</feature>
<dbReference type="Gene3D" id="3.40.1740.10">
    <property type="entry name" value="VC0467-like"/>
    <property type="match status" value="1"/>
</dbReference>
<feature type="region of interest" description="Disordered" evidence="1">
    <location>
        <begin position="484"/>
        <end position="547"/>
    </location>
</feature>
<evidence type="ECO:0000256" key="1">
    <source>
        <dbReference type="SAM" id="MobiDB-lite"/>
    </source>
</evidence>
<gene>
    <name evidence="2" type="ORF">STCU_06544</name>
</gene>
<dbReference type="Proteomes" id="UP000015354">
    <property type="component" value="Unassembled WGS sequence"/>
</dbReference>